<protein>
    <recommendedName>
        <fullName evidence="4">Fis family transcriptional regulator</fullName>
    </recommendedName>
</protein>
<dbReference type="Pfam" id="PF04246">
    <property type="entry name" value="RseC_MucC"/>
    <property type="match status" value="1"/>
</dbReference>
<accession>A0A809SAH1</accession>
<keyword evidence="1" id="KW-1133">Transmembrane helix</keyword>
<dbReference type="AlphaFoldDB" id="A0A809SAH1"/>
<dbReference type="EMBL" id="AP021857">
    <property type="protein sequence ID" value="BBO20894.1"/>
    <property type="molecule type" value="Genomic_DNA"/>
</dbReference>
<evidence type="ECO:0000256" key="1">
    <source>
        <dbReference type="SAM" id="Phobius"/>
    </source>
</evidence>
<organism evidence="2 3">
    <name type="scientific">Candidatus Desulfobacillus denitrificans</name>
    <dbReference type="NCBI Taxonomy" id="2608985"/>
    <lineage>
        <taxon>Bacteria</taxon>
        <taxon>Pseudomonadati</taxon>
        <taxon>Pseudomonadota</taxon>
        <taxon>Betaproteobacteria</taxon>
        <taxon>Candidatus Desulfobacillus</taxon>
    </lineage>
</organism>
<feature type="transmembrane region" description="Helical" evidence="1">
    <location>
        <begin position="110"/>
        <end position="129"/>
    </location>
</feature>
<evidence type="ECO:0000313" key="2">
    <source>
        <dbReference type="EMBL" id="BBO20894.1"/>
    </source>
</evidence>
<dbReference type="PANTHER" id="PTHR35867:SF1">
    <property type="entry name" value="PROTEIN RSEC"/>
    <property type="match status" value="1"/>
</dbReference>
<name>A0A809SAH1_9PROT</name>
<feature type="transmembrane region" description="Helical" evidence="1">
    <location>
        <begin position="77"/>
        <end position="98"/>
    </location>
</feature>
<reference evidence="2" key="1">
    <citation type="journal article" name="DNA Res.">
        <title>The physiological potential of anammox bacteria as revealed by their core genome structure.</title>
        <authorList>
            <person name="Okubo T."/>
            <person name="Toyoda A."/>
            <person name="Fukuhara K."/>
            <person name="Uchiyama I."/>
            <person name="Harigaya Y."/>
            <person name="Kuroiwa M."/>
            <person name="Suzuki T."/>
            <person name="Murakami Y."/>
            <person name="Suwa Y."/>
            <person name="Takami H."/>
        </authorList>
    </citation>
    <scope>NUCLEOTIDE SEQUENCE</scope>
    <source>
        <strain evidence="2">317325-3</strain>
    </source>
</reference>
<evidence type="ECO:0000313" key="3">
    <source>
        <dbReference type="Proteomes" id="UP000662914"/>
    </source>
</evidence>
<sequence length="157" mass="16012">MDQDVIVVRIEGNHAFVEAGGANAGCGRCHEAGGCQSSVLGQLFGTKPRQFRVLNLIGAVPGEHVIVRIAEGAPMRAALLAYAVPVLFLLAGAIGGSVLSAHQNSGNDTAAALGGLGGLLAGVLVGLAFHGRRTDKTAAPVLLRRGSTFCPSKETCR</sequence>
<proteinExistence type="predicted"/>
<keyword evidence="1" id="KW-0472">Membrane</keyword>
<evidence type="ECO:0008006" key="4">
    <source>
        <dbReference type="Google" id="ProtNLM"/>
    </source>
</evidence>
<dbReference type="InterPro" id="IPR007359">
    <property type="entry name" value="SigmaE_reg_RseC_MucC"/>
</dbReference>
<dbReference type="Proteomes" id="UP000662914">
    <property type="component" value="Chromosome"/>
</dbReference>
<dbReference type="PIRSF" id="PIRSF004923">
    <property type="entry name" value="RseC"/>
    <property type="match status" value="1"/>
</dbReference>
<dbReference type="PANTHER" id="PTHR35867">
    <property type="entry name" value="PROTEIN RSEC"/>
    <property type="match status" value="1"/>
</dbReference>
<dbReference type="InterPro" id="IPR026268">
    <property type="entry name" value="RseC"/>
</dbReference>
<keyword evidence="1" id="KW-0812">Transmembrane</keyword>
<gene>
    <name evidence="2" type="ORF">DSYM_15930</name>
</gene>
<dbReference type="KEGG" id="ddz:DSYM_15930"/>